<name>A0ABR3KYL2_TRISP</name>
<organism evidence="2 3">
    <name type="scientific">Trichinella spiralis</name>
    <name type="common">Trichina worm</name>
    <dbReference type="NCBI Taxonomy" id="6334"/>
    <lineage>
        <taxon>Eukaryota</taxon>
        <taxon>Metazoa</taxon>
        <taxon>Ecdysozoa</taxon>
        <taxon>Nematoda</taxon>
        <taxon>Enoplea</taxon>
        <taxon>Dorylaimia</taxon>
        <taxon>Trichinellida</taxon>
        <taxon>Trichinellidae</taxon>
        <taxon>Trichinella</taxon>
    </lineage>
</organism>
<accession>A0ABR3KYL2</accession>
<feature type="transmembrane region" description="Helical" evidence="1">
    <location>
        <begin position="44"/>
        <end position="64"/>
    </location>
</feature>
<dbReference type="EMBL" id="JBEUSY010000132">
    <property type="protein sequence ID" value="KAL1244452.1"/>
    <property type="molecule type" value="Genomic_DNA"/>
</dbReference>
<gene>
    <name evidence="2" type="ORF">TSPI_06384</name>
</gene>
<sequence length="70" mass="7558">MWYVVSSDQWAVVTAGRVMSRNCDSIALASLSVCRPGDTLFDSVWFFGSFSICTVAAAILFASCPCRPVS</sequence>
<evidence type="ECO:0000313" key="3">
    <source>
        <dbReference type="Proteomes" id="UP001558632"/>
    </source>
</evidence>
<proteinExistence type="predicted"/>
<evidence type="ECO:0000256" key="1">
    <source>
        <dbReference type="SAM" id="Phobius"/>
    </source>
</evidence>
<comment type="caution">
    <text evidence="2">The sequence shown here is derived from an EMBL/GenBank/DDBJ whole genome shotgun (WGS) entry which is preliminary data.</text>
</comment>
<keyword evidence="3" id="KW-1185">Reference proteome</keyword>
<evidence type="ECO:0000313" key="2">
    <source>
        <dbReference type="EMBL" id="KAL1244452.1"/>
    </source>
</evidence>
<keyword evidence="1" id="KW-1133">Transmembrane helix</keyword>
<reference evidence="2 3" key="1">
    <citation type="submission" date="2024-07" db="EMBL/GenBank/DDBJ databases">
        <title>Enhanced genomic and transcriptomic resources for Trichinella pseudospiralis and T. spiralis underpin the discovery of pronounced molecular differences between stages and species.</title>
        <authorList>
            <person name="Pasi K.K."/>
            <person name="La Rosa G."/>
            <person name="Gomez-Morales M.A."/>
            <person name="Tosini F."/>
            <person name="Sumanam S."/>
            <person name="Young N.D."/>
            <person name="Chang B.C."/>
            <person name="Robin G.B."/>
        </authorList>
    </citation>
    <scope>NUCLEOTIDE SEQUENCE [LARGE SCALE GENOMIC DNA]</scope>
    <source>
        <strain evidence="2">ISS534</strain>
    </source>
</reference>
<keyword evidence="1" id="KW-0812">Transmembrane</keyword>
<dbReference type="Proteomes" id="UP001558632">
    <property type="component" value="Unassembled WGS sequence"/>
</dbReference>
<protein>
    <submittedName>
        <fullName evidence="2">HTH-type transcriptional regulator YjiR</fullName>
    </submittedName>
</protein>
<keyword evidence="1" id="KW-0472">Membrane</keyword>